<protein>
    <recommendedName>
        <fullName evidence="4">Integral membrane protein</fullName>
    </recommendedName>
</protein>
<comment type="caution">
    <text evidence="2">The sequence shown here is derived from an EMBL/GenBank/DDBJ whole genome shotgun (WGS) entry which is preliminary data.</text>
</comment>
<evidence type="ECO:0000256" key="1">
    <source>
        <dbReference type="SAM" id="Phobius"/>
    </source>
</evidence>
<accession>A0ABW6KML7</accession>
<keyword evidence="1" id="KW-0472">Membrane</keyword>
<evidence type="ECO:0000313" key="2">
    <source>
        <dbReference type="EMBL" id="MFE9169141.1"/>
    </source>
</evidence>
<keyword evidence="1" id="KW-0812">Transmembrane</keyword>
<dbReference type="RefSeq" id="WP_388343993.1">
    <property type="nucleotide sequence ID" value="NZ_JBIAFJ010000003.1"/>
</dbReference>
<keyword evidence="1" id="KW-1133">Transmembrane helix</keyword>
<gene>
    <name evidence="2" type="ORF">ACFYNZ_06375</name>
</gene>
<feature type="transmembrane region" description="Helical" evidence="1">
    <location>
        <begin position="90"/>
        <end position="109"/>
    </location>
</feature>
<sequence length="116" mass="12529">MESVRRPVTWAEAARVSAGCAVVLAVTWAVLDRLGERQLPVAAPLVFVPGRWFFTRHRHWGAGPVAAVTGSVVLFALVDRLRPDLDRLLADTTATAVGLVVATAVFTVGSRVRRRA</sequence>
<proteinExistence type="predicted"/>
<dbReference type="EMBL" id="JBIAFJ010000003">
    <property type="protein sequence ID" value="MFE9169141.1"/>
    <property type="molecule type" value="Genomic_DNA"/>
</dbReference>
<name>A0ABW6KML7_9ACTN</name>
<feature type="transmembrane region" description="Helical" evidence="1">
    <location>
        <begin position="61"/>
        <end position="78"/>
    </location>
</feature>
<keyword evidence="3" id="KW-1185">Reference proteome</keyword>
<dbReference type="Proteomes" id="UP001601197">
    <property type="component" value="Unassembled WGS sequence"/>
</dbReference>
<evidence type="ECO:0008006" key="4">
    <source>
        <dbReference type="Google" id="ProtNLM"/>
    </source>
</evidence>
<evidence type="ECO:0000313" key="3">
    <source>
        <dbReference type="Proteomes" id="UP001601197"/>
    </source>
</evidence>
<organism evidence="2 3">
    <name type="scientific">Streptomyces kebangsaanensis</name>
    <dbReference type="NCBI Taxonomy" id="864058"/>
    <lineage>
        <taxon>Bacteria</taxon>
        <taxon>Bacillati</taxon>
        <taxon>Actinomycetota</taxon>
        <taxon>Actinomycetes</taxon>
        <taxon>Kitasatosporales</taxon>
        <taxon>Streptomycetaceae</taxon>
        <taxon>Streptomyces</taxon>
    </lineage>
</organism>
<reference evidence="2 3" key="1">
    <citation type="submission" date="2024-10" db="EMBL/GenBank/DDBJ databases">
        <title>The Natural Products Discovery Center: Release of the First 8490 Sequenced Strains for Exploring Actinobacteria Biosynthetic Diversity.</title>
        <authorList>
            <person name="Kalkreuter E."/>
            <person name="Kautsar S.A."/>
            <person name="Yang D."/>
            <person name="Bader C.D."/>
            <person name="Teijaro C.N."/>
            <person name="Fluegel L."/>
            <person name="Davis C.M."/>
            <person name="Simpson J.R."/>
            <person name="Lauterbach L."/>
            <person name="Steele A.D."/>
            <person name="Gui C."/>
            <person name="Meng S."/>
            <person name="Li G."/>
            <person name="Viehrig K."/>
            <person name="Ye F."/>
            <person name="Su P."/>
            <person name="Kiefer A.F."/>
            <person name="Nichols A."/>
            <person name="Cepeda A.J."/>
            <person name="Yan W."/>
            <person name="Fan B."/>
            <person name="Jiang Y."/>
            <person name="Adhikari A."/>
            <person name="Zheng C.-J."/>
            <person name="Schuster L."/>
            <person name="Cowan T.M."/>
            <person name="Smanski M.J."/>
            <person name="Chevrette M.G."/>
            <person name="De Carvalho L.P.S."/>
            <person name="Shen B."/>
        </authorList>
    </citation>
    <scope>NUCLEOTIDE SEQUENCE [LARGE SCALE GENOMIC DNA]</scope>
    <source>
        <strain evidence="2 3">NPDC007147</strain>
    </source>
</reference>